<gene>
    <name evidence="8" type="ORF">SAMN02746065_106181</name>
</gene>
<dbReference type="STRING" id="1121400.SAMN02746065_106181"/>
<dbReference type="InterPro" id="IPR000086">
    <property type="entry name" value="NUDIX_hydrolase_dom"/>
</dbReference>
<evidence type="ECO:0000256" key="2">
    <source>
        <dbReference type="ARBA" id="ARBA00001946"/>
    </source>
</evidence>
<evidence type="ECO:0000313" key="9">
    <source>
        <dbReference type="Proteomes" id="UP000192418"/>
    </source>
</evidence>
<evidence type="ECO:0000256" key="5">
    <source>
        <dbReference type="ARBA" id="ARBA00022842"/>
    </source>
</evidence>
<keyword evidence="6" id="KW-0464">Manganese</keyword>
<organism evidence="8 9">
    <name type="scientific">Desulfocicer vacuolatum DSM 3385</name>
    <dbReference type="NCBI Taxonomy" id="1121400"/>
    <lineage>
        <taxon>Bacteria</taxon>
        <taxon>Pseudomonadati</taxon>
        <taxon>Thermodesulfobacteriota</taxon>
        <taxon>Desulfobacteria</taxon>
        <taxon>Desulfobacterales</taxon>
        <taxon>Desulfobacteraceae</taxon>
        <taxon>Desulfocicer</taxon>
    </lineage>
</organism>
<evidence type="ECO:0000256" key="3">
    <source>
        <dbReference type="ARBA" id="ARBA00022723"/>
    </source>
</evidence>
<dbReference type="OrthoDB" id="9802805at2"/>
<comment type="cofactor">
    <cofactor evidence="2">
        <name>Mg(2+)</name>
        <dbReference type="ChEBI" id="CHEBI:18420"/>
    </cofactor>
</comment>
<dbReference type="GO" id="GO:0010945">
    <property type="term" value="F:coenzyme A diphosphatase activity"/>
    <property type="evidence" value="ECO:0007669"/>
    <property type="project" value="InterPro"/>
</dbReference>
<protein>
    <submittedName>
        <fullName evidence="8">NUDIX domain-containing protein</fullName>
    </submittedName>
</protein>
<dbReference type="PANTHER" id="PTHR12992:SF11">
    <property type="entry name" value="MITOCHONDRIAL COENZYME A DIPHOSPHATASE NUDT8"/>
    <property type="match status" value="1"/>
</dbReference>
<dbReference type="PROSITE" id="PS51462">
    <property type="entry name" value="NUDIX"/>
    <property type="match status" value="1"/>
</dbReference>
<dbReference type="Proteomes" id="UP000192418">
    <property type="component" value="Unassembled WGS sequence"/>
</dbReference>
<evidence type="ECO:0000256" key="1">
    <source>
        <dbReference type="ARBA" id="ARBA00001936"/>
    </source>
</evidence>
<keyword evidence="9" id="KW-1185">Reference proteome</keyword>
<accession>A0A1W2AZT7</accession>
<name>A0A1W2AZT7_9BACT</name>
<dbReference type="Gene3D" id="3.90.79.10">
    <property type="entry name" value="Nucleoside Triphosphate Pyrophosphohydrolase"/>
    <property type="match status" value="1"/>
</dbReference>
<dbReference type="InterPro" id="IPR045121">
    <property type="entry name" value="CoAse"/>
</dbReference>
<keyword evidence="5" id="KW-0460">Magnesium</keyword>
<sequence length="198" mass="22917">MLSREIHCRELLSRAVNDASHPLAPDADLFQPTSVMALAGARPDPFLLLIQKADRQGYPWRNQMAFPGGHVDPEDLNREETALRELEEEMNIPREQVTVVGSLGHFQTINNRDIEAFLGIWDQMGEIDFDRNEISRVFKIPLRHFVQIHRDKKFNGRYPDIQELTYPYEDVVVWGVTAKIIHHLMEILPDRLNGSHSR</sequence>
<dbReference type="CDD" id="cd03426">
    <property type="entry name" value="NUDIX_CoAse_Nudt7"/>
    <property type="match status" value="1"/>
</dbReference>
<comment type="cofactor">
    <cofactor evidence="1">
        <name>Mn(2+)</name>
        <dbReference type="ChEBI" id="CHEBI:29035"/>
    </cofactor>
</comment>
<reference evidence="8 9" key="1">
    <citation type="submission" date="2017-04" db="EMBL/GenBank/DDBJ databases">
        <authorList>
            <person name="Afonso C.L."/>
            <person name="Miller P.J."/>
            <person name="Scott M.A."/>
            <person name="Spackman E."/>
            <person name="Goraichik I."/>
            <person name="Dimitrov K.M."/>
            <person name="Suarez D.L."/>
            <person name="Swayne D.E."/>
        </authorList>
    </citation>
    <scope>NUCLEOTIDE SEQUENCE [LARGE SCALE GENOMIC DNA]</scope>
    <source>
        <strain evidence="8 9">DSM 3385</strain>
    </source>
</reference>
<keyword evidence="4" id="KW-0378">Hydrolase</keyword>
<evidence type="ECO:0000256" key="4">
    <source>
        <dbReference type="ARBA" id="ARBA00022801"/>
    </source>
</evidence>
<dbReference type="Pfam" id="PF00293">
    <property type="entry name" value="NUDIX"/>
    <property type="match status" value="1"/>
</dbReference>
<evidence type="ECO:0000259" key="7">
    <source>
        <dbReference type="PROSITE" id="PS51462"/>
    </source>
</evidence>
<dbReference type="SUPFAM" id="SSF55811">
    <property type="entry name" value="Nudix"/>
    <property type="match status" value="1"/>
</dbReference>
<dbReference type="RefSeq" id="WP_084068199.1">
    <property type="nucleotide sequence ID" value="NZ_FWXY01000006.1"/>
</dbReference>
<evidence type="ECO:0000256" key="6">
    <source>
        <dbReference type="ARBA" id="ARBA00023211"/>
    </source>
</evidence>
<dbReference type="InterPro" id="IPR015797">
    <property type="entry name" value="NUDIX_hydrolase-like_dom_sf"/>
</dbReference>
<dbReference type="GO" id="GO:0046872">
    <property type="term" value="F:metal ion binding"/>
    <property type="evidence" value="ECO:0007669"/>
    <property type="project" value="UniProtKB-KW"/>
</dbReference>
<dbReference type="EMBL" id="FWXY01000006">
    <property type="protein sequence ID" value="SMC66114.1"/>
    <property type="molecule type" value="Genomic_DNA"/>
</dbReference>
<evidence type="ECO:0000313" key="8">
    <source>
        <dbReference type="EMBL" id="SMC66114.1"/>
    </source>
</evidence>
<dbReference type="AlphaFoldDB" id="A0A1W2AZT7"/>
<proteinExistence type="predicted"/>
<dbReference type="PANTHER" id="PTHR12992">
    <property type="entry name" value="NUDIX HYDROLASE"/>
    <property type="match status" value="1"/>
</dbReference>
<feature type="domain" description="Nudix hydrolase" evidence="7">
    <location>
        <begin position="28"/>
        <end position="164"/>
    </location>
</feature>
<keyword evidence="3" id="KW-0479">Metal-binding</keyword>